<evidence type="ECO:0000259" key="7">
    <source>
        <dbReference type="PROSITE" id="PS51007"/>
    </source>
</evidence>
<name>A0ABU7M0X9_9PROT</name>
<keyword evidence="5 6" id="KW-0408">Iron</keyword>
<dbReference type="PRINTS" id="PR00604">
    <property type="entry name" value="CYTCHRMECIAB"/>
</dbReference>
<organism evidence="8 9">
    <name type="scientific">Hyphobacterium marinum</name>
    <dbReference type="NCBI Taxonomy" id="3116574"/>
    <lineage>
        <taxon>Bacteria</taxon>
        <taxon>Pseudomonadati</taxon>
        <taxon>Pseudomonadota</taxon>
        <taxon>Alphaproteobacteria</taxon>
        <taxon>Maricaulales</taxon>
        <taxon>Maricaulaceae</taxon>
        <taxon>Hyphobacterium</taxon>
    </lineage>
</organism>
<evidence type="ECO:0000313" key="9">
    <source>
        <dbReference type="Proteomes" id="UP001310692"/>
    </source>
</evidence>
<gene>
    <name evidence="8" type="ORF">V0U35_12360</name>
</gene>
<keyword evidence="3 6" id="KW-0479">Metal-binding</keyword>
<sequence>MTAVIASMAAGFTPAAAQDVAEANPLLTGDLTRGERLYRQRCAACHALDANRAGPSHRGVVGREAGTVSGYRYTAALRDSGLIWTPEALDEWLANPPAMVPGTSMGVRIPNAQARADIITWLAEQTDPPSETD</sequence>
<keyword evidence="4" id="KW-0249">Electron transport</keyword>
<evidence type="ECO:0000256" key="2">
    <source>
        <dbReference type="ARBA" id="ARBA00022617"/>
    </source>
</evidence>
<proteinExistence type="predicted"/>
<dbReference type="RefSeq" id="WP_330197034.1">
    <property type="nucleotide sequence ID" value="NZ_JAZDRO010000005.1"/>
</dbReference>
<keyword evidence="9" id="KW-1185">Reference proteome</keyword>
<evidence type="ECO:0000313" key="8">
    <source>
        <dbReference type="EMBL" id="MEE2567472.1"/>
    </source>
</evidence>
<feature type="domain" description="Cytochrome c" evidence="7">
    <location>
        <begin position="29"/>
        <end position="126"/>
    </location>
</feature>
<dbReference type="InterPro" id="IPR002327">
    <property type="entry name" value="Cyt_c_1A/1B"/>
</dbReference>
<evidence type="ECO:0000256" key="5">
    <source>
        <dbReference type="ARBA" id="ARBA00023004"/>
    </source>
</evidence>
<dbReference type="PROSITE" id="PS51007">
    <property type="entry name" value="CYTC"/>
    <property type="match status" value="1"/>
</dbReference>
<dbReference type="SUPFAM" id="SSF46626">
    <property type="entry name" value="Cytochrome c"/>
    <property type="match status" value="1"/>
</dbReference>
<dbReference type="Proteomes" id="UP001310692">
    <property type="component" value="Unassembled WGS sequence"/>
</dbReference>
<dbReference type="InterPro" id="IPR009056">
    <property type="entry name" value="Cyt_c-like_dom"/>
</dbReference>
<comment type="caution">
    <text evidence="8">The sequence shown here is derived from an EMBL/GenBank/DDBJ whole genome shotgun (WGS) entry which is preliminary data.</text>
</comment>
<dbReference type="PANTHER" id="PTHR11961">
    <property type="entry name" value="CYTOCHROME C"/>
    <property type="match status" value="1"/>
</dbReference>
<keyword evidence="2 6" id="KW-0349">Heme</keyword>
<dbReference type="Gene3D" id="1.10.760.10">
    <property type="entry name" value="Cytochrome c-like domain"/>
    <property type="match status" value="1"/>
</dbReference>
<dbReference type="EMBL" id="JAZDRO010000005">
    <property type="protein sequence ID" value="MEE2567472.1"/>
    <property type="molecule type" value="Genomic_DNA"/>
</dbReference>
<evidence type="ECO:0000256" key="1">
    <source>
        <dbReference type="ARBA" id="ARBA00022448"/>
    </source>
</evidence>
<dbReference type="Pfam" id="PF00034">
    <property type="entry name" value="Cytochrom_C"/>
    <property type="match status" value="1"/>
</dbReference>
<evidence type="ECO:0000256" key="4">
    <source>
        <dbReference type="ARBA" id="ARBA00022982"/>
    </source>
</evidence>
<accession>A0ABU7M0X9</accession>
<dbReference type="InterPro" id="IPR036909">
    <property type="entry name" value="Cyt_c-like_dom_sf"/>
</dbReference>
<reference evidence="8 9" key="1">
    <citation type="submission" date="2024-01" db="EMBL/GenBank/DDBJ databases">
        <title>Hyphobacterium bacterium isolated from marine sediment.</title>
        <authorList>
            <person name="Zhao S."/>
        </authorList>
    </citation>
    <scope>NUCLEOTIDE SEQUENCE [LARGE SCALE GENOMIC DNA]</scope>
    <source>
        <strain evidence="8 9">Y60-23</strain>
    </source>
</reference>
<protein>
    <submittedName>
        <fullName evidence="8">C-type cytochrome</fullName>
    </submittedName>
</protein>
<evidence type="ECO:0000256" key="3">
    <source>
        <dbReference type="ARBA" id="ARBA00022723"/>
    </source>
</evidence>
<evidence type="ECO:0000256" key="6">
    <source>
        <dbReference type="PROSITE-ProRule" id="PRU00433"/>
    </source>
</evidence>
<keyword evidence="1" id="KW-0813">Transport</keyword>